<sequence>MTGATLSVLPASVEEKLSRPHFAIRRPASFGKQTLHARDGFTPRYDGQDRWMLRVFGVNDPARVAPLAPHQPPIVRA</sequence>
<dbReference type="GO" id="GO:0016706">
    <property type="term" value="F:2-oxoglutarate-dependent dioxygenase activity"/>
    <property type="evidence" value="ECO:0007669"/>
    <property type="project" value="UniProtKB-ARBA"/>
</dbReference>
<protein>
    <submittedName>
        <fullName evidence="2">Uncharacterized protein</fullName>
    </submittedName>
</protein>
<dbReference type="Proteomes" id="UP000031535">
    <property type="component" value="Unassembled WGS sequence"/>
</dbReference>
<keyword evidence="3" id="KW-1185">Reference proteome</keyword>
<evidence type="ECO:0000313" key="2">
    <source>
        <dbReference type="EMBL" id="KIH82463.1"/>
    </source>
</evidence>
<proteinExistence type="predicted"/>
<dbReference type="SUPFAM" id="SSF51197">
    <property type="entry name" value="Clavaminate synthase-like"/>
    <property type="match status" value="1"/>
</dbReference>
<gene>
    <name evidence="2" type="ORF">UCMB321_3759</name>
</gene>
<dbReference type="PATRIC" id="fig|226910.6.peg.3751"/>
<keyword evidence="1" id="KW-0560">Oxidoreductase</keyword>
<name>A0A0C2EUZ4_9PSED</name>
<evidence type="ECO:0000313" key="3">
    <source>
        <dbReference type="Proteomes" id="UP000031535"/>
    </source>
</evidence>
<dbReference type="Gene3D" id="3.60.130.10">
    <property type="entry name" value="Clavaminate synthase-like"/>
    <property type="match status" value="1"/>
</dbReference>
<organism evidence="2 3">
    <name type="scientific">Pseudomonas batumici</name>
    <dbReference type="NCBI Taxonomy" id="226910"/>
    <lineage>
        <taxon>Bacteria</taxon>
        <taxon>Pseudomonadati</taxon>
        <taxon>Pseudomonadota</taxon>
        <taxon>Gammaproteobacteria</taxon>
        <taxon>Pseudomonadales</taxon>
        <taxon>Pseudomonadaceae</taxon>
        <taxon>Pseudomonas</taxon>
    </lineage>
</organism>
<accession>A0A0C2EUZ4</accession>
<dbReference type="InterPro" id="IPR042098">
    <property type="entry name" value="TauD-like_sf"/>
</dbReference>
<comment type="caution">
    <text evidence="2">The sequence shown here is derived from an EMBL/GenBank/DDBJ whole genome shotgun (WGS) entry which is preliminary data.</text>
</comment>
<dbReference type="AlphaFoldDB" id="A0A0C2EUZ4"/>
<dbReference type="EMBL" id="JXDG01000050">
    <property type="protein sequence ID" value="KIH82463.1"/>
    <property type="molecule type" value="Genomic_DNA"/>
</dbReference>
<evidence type="ECO:0000256" key="1">
    <source>
        <dbReference type="ARBA" id="ARBA00023002"/>
    </source>
</evidence>
<reference evidence="2 3" key="1">
    <citation type="submission" date="2015-01" db="EMBL/GenBank/DDBJ databases">
        <title>Complete genome of Pseudomonas batumici UCM B-321 producer of the batumin antibiotic with strong antistaphilococcal and potential anticancer activity.</title>
        <authorList>
            <person name="Klochko V.V."/>
            <person name="Zelena L.B."/>
            <person name="Elena K.A."/>
            <person name="Reva O.N."/>
        </authorList>
    </citation>
    <scope>NUCLEOTIDE SEQUENCE [LARGE SCALE GENOMIC DNA]</scope>
    <source>
        <strain evidence="2 3">UCM B-321</strain>
    </source>
</reference>
<dbReference type="STRING" id="226910.UCMB321_3759"/>